<dbReference type="Gene3D" id="3.80.10.10">
    <property type="entry name" value="Ribonuclease Inhibitor"/>
    <property type="match status" value="2"/>
</dbReference>
<gene>
    <name evidence="6" type="ORF">CU098_004169</name>
</gene>
<evidence type="ECO:0000256" key="3">
    <source>
        <dbReference type="ARBA" id="ARBA00022614"/>
    </source>
</evidence>
<evidence type="ECO:0000313" key="7">
    <source>
        <dbReference type="Proteomes" id="UP000253551"/>
    </source>
</evidence>
<evidence type="ECO:0000256" key="1">
    <source>
        <dbReference type="ARBA" id="ARBA00004496"/>
    </source>
</evidence>
<comment type="caution">
    <text evidence="6">The sequence shown here is derived from an EMBL/GenBank/DDBJ whole genome shotgun (WGS) entry which is preliminary data.</text>
</comment>
<feature type="compositionally biased region" description="Basic and acidic residues" evidence="5">
    <location>
        <begin position="566"/>
        <end position="575"/>
    </location>
</feature>
<dbReference type="PROSITE" id="PS51450">
    <property type="entry name" value="LRR"/>
    <property type="match status" value="2"/>
</dbReference>
<dbReference type="AlphaFoldDB" id="A0A367IZU7"/>
<organism evidence="6 7">
    <name type="scientific">Rhizopus stolonifer</name>
    <name type="common">Rhizopus nigricans</name>
    <dbReference type="NCBI Taxonomy" id="4846"/>
    <lineage>
        <taxon>Eukaryota</taxon>
        <taxon>Fungi</taxon>
        <taxon>Fungi incertae sedis</taxon>
        <taxon>Mucoromycota</taxon>
        <taxon>Mucoromycotina</taxon>
        <taxon>Mucoromycetes</taxon>
        <taxon>Mucorales</taxon>
        <taxon>Mucorineae</taxon>
        <taxon>Rhizopodaceae</taxon>
        <taxon>Rhizopus</taxon>
    </lineage>
</organism>
<evidence type="ECO:0000256" key="5">
    <source>
        <dbReference type="SAM" id="MobiDB-lite"/>
    </source>
</evidence>
<keyword evidence="7" id="KW-1185">Reference proteome</keyword>
<dbReference type="GO" id="GO:0005737">
    <property type="term" value="C:cytoplasm"/>
    <property type="evidence" value="ECO:0007669"/>
    <property type="project" value="UniProtKB-SubCell"/>
</dbReference>
<evidence type="ECO:0000313" key="6">
    <source>
        <dbReference type="EMBL" id="RCH83099.1"/>
    </source>
</evidence>
<dbReference type="InterPro" id="IPR001611">
    <property type="entry name" value="Leu-rich_rpt"/>
</dbReference>
<dbReference type="Pfam" id="PF13855">
    <property type="entry name" value="LRR_8"/>
    <property type="match status" value="1"/>
</dbReference>
<dbReference type="InterPro" id="IPR032675">
    <property type="entry name" value="LRR_dom_sf"/>
</dbReference>
<dbReference type="SMART" id="SM00365">
    <property type="entry name" value="LRR_SD22"/>
    <property type="match status" value="4"/>
</dbReference>
<evidence type="ECO:0000256" key="2">
    <source>
        <dbReference type="ARBA" id="ARBA00022490"/>
    </source>
</evidence>
<name>A0A367IZU7_RHIST</name>
<feature type="region of interest" description="Disordered" evidence="5">
    <location>
        <begin position="541"/>
        <end position="575"/>
    </location>
</feature>
<accession>A0A367IZU7</accession>
<dbReference type="EMBL" id="PJQM01004859">
    <property type="protein sequence ID" value="RCH83099.1"/>
    <property type="molecule type" value="Genomic_DNA"/>
</dbReference>
<proteinExistence type="predicted"/>
<keyword evidence="2" id="KW-0963">Cytoplasm</keyword>
<protein>
    <submittedName>
        <fullName evidence="6">Uncharacterized protein</fullName>
    </submittedName>
</protein>
<dbReference type="SMART" id="SM00369">
    <property type="entry name" value="LRR_TYP"/>
    <property type="match status" value="4"/>
</dbReference>
<dbReference type="STRING" id="4846.A0A367IZU7"/>
<reference evidence="6 7" key="1">
    <citation type="journal article" date="2018" name="G3 (Bethesda)">
        <title>Phylogenetic and Phylogenomic Definition of Rhizopus Species.</title>
        <authorList>
            <person name="Gryganskyi A.P."/>
            <person name="Golan J."/>
            <person name="Dolatabadi S."/>
            <person name="Mondo S."/>
            <person name="Robb S."/>
            <person name="Idnurm A."/>
            <person name="Muszewska A."/>
            <person name="Steczkiewicz K."/>
            <person name="Masonjones S."/>
            <person name="Liao H.L."/>
            <person name="Gajdeczka M.T."/>
            <person name="Anike F."/>
            <person name="Vuek A."/>
            <person name="Anishchenko I.M."/>
            <person name="Voigt K."/>
            <person name="de Hoog G.S."/>
            <person name="Smith M.E."/>
            <person name="Heitman J."/>
            <person name="Vilgalys R."/>
            <person name="Stajich J.E."/>
        </authorList>
    </citation>
    <scope>NUCLEOTIDE SEQUENCE [LARGE SCALE GENOMIC DNA]</scope>
    <source>
        <strain evidence="6 7">LSU 92-RS-03</strain>
    </source>
</reference>
<dbReference type="PANTHER" id="PTHR15454">
    <property type="entry name" value="NISCHARIN RELATED"/>
    <property type="match status" value="1"/>
</dbReference>
<dbReference type="InterPro" id="IPR003591">
    <property type="entry name" value="Leu-rich_rpt_typical-subtyp"/>
</dbReference>
<dbReference type="OrthoDB" id="676979at2759"/>
<keyword evidence="4" id="KW-0677">Repeat</keyword>
<dbReference type="SUPFAM" id="SSF52075">
    <property type="entry name" value="Outer arm dynein light chain 1"/>
    <property type="match status" value="1"/>
</dbReference>
<comment type="subcellular location">
    <subcellularLocation>
        <location evidence="1">Cytoplasm</location>
    </subcellularLocation>
</comment>
<sequence length="606" mass="67936">MSTTVTGEQFIRATRNYLEAHEHKLLSSQPNFCSIKDNATMVTEPESIKEDDGNALMKAFTSLWTRPNKTENRRSSSQTSASSRPTSLAASIPYMSLLAAASPNATSLSNTPYMPIRSNLPLDIHHLYFLLVQFEYLGLEETLLPVPEENGLVETETTQTAGTAPSIASSINSVMSTLSLSTGWQLWSKPNQQERPLHEDIVYIHKYFTKINALKLNMNLDTHNGVTRSGQRTVRGYEKPLDGSLALPLLPFKELAYLELNHIPPHYIDHWSTLSNQLVSLVIKDGQVDNAVDVIGDRTWPKLKMLSLADNSLTTLESQSVEHIRSLTHLNVSSNLLIDVPSALSILYNLTSLNLSYNMISSITGINTVLGNIQELDLRGNRLTMLAGLDRLFALERLDVRDNRIEDAAEIGRLTSLPNIYDVWVEGNPFTKLQPEYRVDIFSMFRNNDGGIELDGSKPSYLEKRRILTDPHFKTNSTPLATVQPRPANEEVVHKVKTKTKPNKRVFRFGQNSIDPPNFATIAEPSKHVHRLAELENSVQQEVSANARRAPSVRSKRSKAPPLSEENAKSDGKLRKKIEAIKKEAGTEWLRVLQEMDVVTKENLNK</sequence>
<dbReference type="PANTHER" id="PTHR15454:SF69">
    <property type="entry name" value="SERINE_THREONINE-PROTEIN KINASE 11-INTERACTING PROTEIN"/>
    <property type="match status" value="1"/>
</dbReference>
<keyword evidence="3" id="KW-0433">Leucine-rich repeat</keyword>
<dbReference type="Proteomes" id="UP000253551">
    <property type="component" value="Unassembled WGS sequence"/>
</dbReference>
<evidence type="ECO:0000256" key="4">
    <source>
        <dbReference type="ARBA" id="ARBA00022737"/>
    </source>
</evidence>